<sequence>MVEGKTVDQGQLAAEVYVAEKFSFKKADLKTSKWARKAHRNEPSAALDSTPDVPLRIQGTVDKRKGKDDDIGSIEVNGADQDPVPEQLSTIAPTYRIIVPSNRWSQKASIWGGTVRKRKRGRSTHEEGFKETQRTSDIQGRVAKVE</sequence>
<feature type="compositionally biased region" description="Basic and acidic residues" evidence="1">
    <location>
        <begin position="123"/>
        <end position="134"/>
    </location>
</feature>
<organism evidence="2">
    <name type="scientific">Psilocybe cubensis</name>
    <name type="common">Psychedelic mushroom</name>
    <name type="synonym">Stropharia cubensis</name>
    <dbReference type="NCBI Taxonomy" id="181762"/>
    <lineage>
        <taxon>Eukaryota</taxon>
        <taxon>Fungi</taxon>
        <taxon>Dikarya</taxon>
        <taxon>Basidiomycota</taxon>
        <taxon>Agaricomycotina</taxon>
        <taxon>Agaricomycetes</taxon>
        <taxon>Agaricomycetidae</taxon>
        <taxon>Agaricales</taxon>
        <taxon>Agaricineae</taxon>
        <taxon>Strophariaceae</taxon>
        <taxon>Psilocybe</taxon>
    </lineage>
</organism>
<gene>
    <name evidence="2" type="ORF">JR316_010871</name>
</gene>
<reference evidence="2" key="1">
    <citation type="submission" date="2021-02" db="EMBL/GenBank/DDBJ databases">
        <title>Psilocybe cubensis genome.</title>
        <authorList>
            <person name="Mckernan K.J."/>
            <person name="Crawford S."/>
            <person name="Trippe A."/>
            <person name="Kane L.T."/>
            <person name="Mclaughlin S."/>
        </authorList>
    </citation>
    <scope>NUCLEOTIDE SEQUENCE [LARGE SCALE GENOMIC DNA]</scope>
    <source>
        <strain evidence="2">MGC-MH-2018</strain>
    </source>
</reference>
<protein>
    <submittedName>
        <fullName evidence="2">Uncharacterized protein</fullName>
    </submittedName>
</protein>
<comment type="caution">
    <text evidence="2">The sequence shown here is derived from an EMBL/GenBank/DDBJ whole genome shotgun (WGS) entry which is preliminary data.</text>
</comment>
<evidence type="ECO:0000313" key="2">
    <source>
        <dbReference type="EMBL" id="KAG5164365.1"/>
    </source>
</evidence>
<accession>A0A8H7XMM0</accession>
<dbReference type="AlphaFoldDB" id="A0A8H7XMM0"/>
<dbReference type="EMBL" id="JAFIQS010000012">
    <property type="protein sequence ID" value="KAG5164365.1"/>
    <property type="molecule type" value="Genomic_DNA"/>
</dbReference>
<name>A0A8H7XMM0_PSICU</name>
<feature type="region of interest" description="Disordered" evidence="1">
    <location>
        <begin position="110"/>
        <end position="146"/>
    </location>
</feature>
<proteinExistence type="predicted"/>
<feature type="region of interest" description="Disordered" evidence="1">
    <location>
        <begin position="62"/>
        <end position="86"/>
    </location>
</feature>
<evidence type="ECO:0000256" key="1">
    <source>
        <dbReference type="SAM" id="MobiDB-lite"/>
    </source>
</evidence>